<feature type="signal peptide" evidence="2">
    <location>
        <begin position="1"/>
        <end position="17"/>
    </location>
</feature>
<dbReference type="EMBL" id="JN217007">
    <property type="protein sequence ID" value="AEM37752.1"/>
    <property type="molecule type" value="mRNA"/>
</dbReference>
<proteinExistence type="evidence at transcript level"/>
<accession>G1FKP9</accession>
<dbReference type="AlphaFoldDB" id="G1FKP9"/>
<evidence type="ECO:0000256" key="1">
    <source>
        <dbReference type="SAM" id="Coils"/>
    </source>
</evidence>
<feature type="coiled-coil region" evidence="1">
    <location>
        <begin position="89"/>
        <end position="120"/>
    </location>
</feature>
<dbReference type="SUPFAM" id="SSF58113">
    <property type="entry name" value="Apolipoprotein A-I"/>
    <property type="match status" value="1"/>
</dbReference>
<dbReference type="Gene3D" id="1.20.120.20">
    <property type="entry name" value="Apolipoprotein"/>
    <property type="match status" value="1"/>
</dbReference>
<sequence length="123" mass="13535">MKFSLIVAAAMLALAQAAPSPDGIQFHLKQIGDKVVEALTEITQNNNLTDQAYTLGQGSKTQLEPVVAKIEEHVRTVATHIEEQIQPLAANLQTEIESHMDNFQRQMEAIIQQLTGLTRATDD</sequence>
<feature type="non-terminal residue" evidence="3">
    <location>
        <position position="123"/>
    </location>
</feature>
<protein>
    <submittedName>
        <fullName evidence="3">Type IV antifreeze protein</fullName>
    </submittedName>
</protein>
<keyword evidence="1" id="KW-0175">Coiled coil</keyword>
<feature type="chain" id="PRO_5003412167" evidence="2">
    <location>
        <begin position="18"/>
        <end position="123"/>
    </location>
</feature>
<evidence type="ECO:0000313" key="3">
    <source>
        <dbReference type="EMBL" id="AEM37752.1"/>
    </source>
</evidence>
<reference evidence="3" key="1">
    <citation type="submission" date="2011-07" db="EMBL/GenBank/DDBJ databases">
        <title>Type IV antifreeze protein characterization from Epinephelus bruneus.</title>
        <authorList>
            <person name="Harikrishnan R."/>
            <person name="Kim J.-S."/>
            <person name="Heo M.-S."/>
        </authorList>
    </citation>
    <scope>NUCLEOTIDE SEQUENCE</scope>
</reference>
<keyword evidence="2" id="KW-0732">Signal</keyword>
<evidence type="ECO:0000256" key="2">
    <source>
        <dbReference type="SAM" id="SignalP"/>
    </source>
</evidence>
<organism evidence="3">
    <name type="scientific">Epinephelus bruneus</name>
    <name type="common">Longtooth grouper</name>
    <dbReference type="NCBI Taxonomy" id="323802"/>
    <lineage>
        <taxon>Eukaryota</taxon>
        <taxon>Metazoa</taxon>
        <taxon>Chordata</taxon>
        <taxon>Craniata</taxon>
        <taxon>Vertebrata</taxon>
        <taxon>Euteleostomi</taxon>
        <taxon>Actinopterygii</taxon>
        <taxon>Neopterygii</taxon>
        <taxon>Teleostei</taxon>
        <taxon>Neoteleostei</taxon>
        <taxon>Acanthomorphata</taxon>
        <taxon>Eupercaria</taxon>
        <taxon>Perciformes</taxon>
        <taxon>Serranoidei</taxon>
        <taxon>Serranidae</taxon>
        <taxon>Epinephelinae</taxon>
        <taxon>Epinephelini</taxon>
        <taxon>Epinephelus</taxon>
    </lineage>
</organism>
<name>G1FKP9_EPIBR</name>